<protein>
    <submittedName>
        <fullName evidence="1">ComC/BlpC family leader-containing pheromone/bacteriocin</fullName>
    </submittedName>
</protein>
<comment type="caution">
    <text evidence="1">The sequence shown here is derived from an EMBL/GenBank/DDBJ whole genome shotgun (WGS) entry which is preliminary data.</text>
</comment>
<gene>
    <name evidence="1" type="ORF">FXF62_00305</name>
</gene>
<dbReference type="RefSeq" id="WP_149517203.1">
    <property type="nucleotide sequence ID" value="NZ_VSJJ01000001.1"/>
</dbReference>
<dbReference type="Pfam" id="PF10439">
    <property type="entry name" value="Bacteriocin_IIc"/>
    <property type="match status" value="1"/>
</dbReference>
<evidence type="ECO:0000313" key="1">
    <source>
        <dbReference type="EMBL" id="KAA0967159.1"/>
    </source>
</evidence>
<accession>A0A5B0DPW1</accession>
<dbReference type="EMBL" id="VSJJ01000001">
    <property type="protein sequence ID" value="KAA0967159.1"/>
    <property type="molecule type" value="Genomic_DNA"/>
</dbReference>
<evidence type="ECO:0000313" key="2">
    <source>
        <dbReference type="Proteomes" id="UP000323039"/>
    </source>
</evidence>
<dbReference type="NCBIfam" id="TIGR01847">
    <property type="entry name" value="bacteriocin_sig"/>
    <property type="match status" value="1"/>
</dbReference>
<dbReference type="Proteomes" id="UP000323039">
    <property type="component" value="Unassembled WGS sequence"/>
</dbReference>
<organism evidence="1 2">
    <name type="scientific">Streptococcus cristatus</name>
    <dbReference type="NCBI Taxonomy" id="45634"/>
    <lineage>
        <taxon>Bacteria</taxon>
        <taxon>Bacillati</taxon>
        <taxon>Bacillota</taxon>
        <taxon>Bacilli</taxon>
        <taxon>Lactobacillales</taxon>
        <taxon>Streptococcaceae</taxon>
        <taxon>Streptococcus</taxon>
    </lineage>
</organism>
<dbReference type="AlphaFoldDB" id="A0A5B0DPW1"/>
<reference evidence="1 2" key="1">
    <citation type="submission" date="2019-08" db="EMBL/GenBank/DDBJ databases">
        <title>Genome sequence and analysis of Streptococcus cristatus strain S22 isolated from throat swab of children scarlet fever in Hangzhou, China.</title>
        <authorList>
            <person name="Huang Y."/>
            <person name="Xie L."/>
        </authorList>
    </citation>
    <scope>NUCLEOTIDE SEQUENCE [LARGE SCALE GENOMIC DNA]</scope>
    <source>
        <strain evidence="1 2">S22</strain>
    </source>
</reference>
<proteinExistence type="predicted"/>
<sequence>MDTKVMSQFEVMDENMLATVEGGGGHYNPSAQDIFKAAASGAVQVGMTCLPAGPWAVAGCALVGGLWGGYLQYELRH</sequence>
<dbReference type="GO" id="GO:0042742">
    <property type="term" value="P:defense response to bacterium"/>
    <property type="evidence" value="ECO:0007669"/>
    <property type="project" value="InterPro"/>
</dbReference>
<dbReference type="InterPro" id="IPR010133">
    <property type="entry name" value="Bacteriocin_signal_seq"/>
</dbReference>
<name>A0A5B0DPW1_STRCR</name>
<dbReference type="InterPro" id="IPR019493">
    <property type="entry name" value="Bacteriocin_IIb_lactacin-rel"/>
</dbReference>